<comment type="caution">
    <text evidence="3">The sequence shown here is derived from an EMBL/GenBank/DDBJ whole genome shotgun (WGS) entry which is preliminary data.</text>
</comment>
<gene>
    <name evidence="3" type="ORF">Krac_2550</name>
</gene>
<dbReference type="FunCoup" id="D6TZ11">
    <property type="interactions" value="142"/>
</dbReference>
<dbReference type="PANTHER" id="PTHR35936">
    <property type="entry name" value="MEMBRANE-BOUND LYTIC MUREIN TRANSGLYCOSYLASE F"/>
    <property type="match status" value="1"/>
</dbReference>
<dbReference type="AlphaFoldDB" id="D6TZ11"/>
<dbReference type="InParanoid" id="D6TZ11"/>
<dbReference type="EMBL" id="ADVG01000004">
    <property type="protein sequence ID" value="EFH81801.1"/>
    <property type="molecule type" value="Genomic_DNA"/>
</dbReference>
<evidence type="ECO:0000313" key="3">
    <source>
        <dbReference type="EMBL" id="EFH81801.1"/>
    </source>
</evidence>
<evidence type="ECO:0000259" key="2">
    <source>
        <dbReference type="SMART" id="SM00062"/>
    </source>
</evidence>
<keyword evidence="1" id="KW-0732">Signal</keyword>
<protein>
    <submittedName>
        <fullName evidence="3">Extracellular solute-binding protein family 3</fullName>
    </submittedName>
</protein>
<dbReference type="eggNOG" id="COG0834">
    <property type="taxonomic scope" value="Bacteria"/>
</dbReference>
<dbReference type="SMART" id="SM00062">
    <property type="entry name" value="PBPb"/>
    <property type="match status" value="1"/>
</dbReference>
<dbReference type="Proteomes" id="UP000004508">
    <property type="component" value="Unassembled WGS sequence"/>
</dbReference>
<sequence length="300" mass="32853">MYIMNSQKNASLRRLRPKKFIIVLMCMLLLTLIISACGGNSSTTSNEQLAKVTPNVPAPKDLQTAGTLTIGTDPTYFPMEYVDQTSNQYTGFDIDLSQALAAHMGVKVNVVKTSFDTIFDDLNNKRFDIIVSSVYMSPKRLPKFDFVEYMQAGSALLVQNGNPKNVKGVDDLCGLNVSVQNGTSQQEKLTTTSKACEAKGKSAIKVMVLGTETDVIQALVDRRVDATFQGSLSAGYYNRLHPEQFAYGGPVIEAAPSGIVIRKGDAEMQNAVQKAFQALKADGTYDKLFTKWGFTNDEKI</sequence>
<evidence type="ECO:0000313" key="4">
    <source>
        <dbReference type="Proteomes" id="UP000004508"/>
    </source>
</evidence>
<organism evidence="3 4">
    <name type="scientific">Ktedonobacter racemifer DSM 44963</name>
    <dbReference type="NCBI Taxonomy" id="485913"/>
    <lineage>
        <taxon>Bacteria</taxon>
        <taxon>Bacillati</taxon>
        <taxon>Chloroflexota</taxon>
        <taxon>Ktedonobacteria</taxon>
        <taxon>Ktedonobacterales</taxon>
        <taxon>Ktedonobacteraceae</taxon>
        <taxon>Ktedonobacter</taxon>
    </lineage>
</organism>
<evidence type="ECO:0000256" key="1">
    <source>
        <dbReference type="ARBA" id="ARBA00022729"/>
    </source>
</evidence>
<dbReference type="STRING" id="485913.Krac_2550"/>
<dbReference type="InterPro" id="IPR001638">
    <property type="entry name" value="Solute-binding_3/MltF_N"/>
</dbReference>
<dbReference type="PANTHER" id="PTHR35936:SF17">
    <property type="entry name" value="ARGININE-BINDING EXTRACELLULAR PROTEIN ARTP"/>
    <property type="match status" value="1"/>
</dbReference>
<dbReference type="Gene3D" id="3.40.190.10">
    <property type="entry name" value="Periplasmic binding protein-like II"/>
    <property type="match status" value="2"/>
</dbReference>
<name>D6TZ11_KTERA</name>
<dbReference type="CDD" id="cd01004">
    <property type="entry name" value="PBP2_MidA_like"/>
    <property type="match status" value="1"/>
</dbReference>
<proteinExistence type="predicted"/>
<feature type="domain" description="Solute-binding protein family 3/N-terminal" evidence="2">
    <location>
        <begin position="67"/>
        <end position="296"/>
    </location>
</feature>
<accession>D6TZ11</accession>
<dbReference type="RefSeq" id="WP_007919386.1">
    <property type="nucleotide sequence ID" value="NZ_ADVG01000004.1"/>
</dbReference>
<reference evidence="3 4" key="1">
    <citation type="journal article" date="2011" name="Stand. Genomic Sci.">
        <title>Non-contiguous finished genome sequence and contextual data of the filamentous soil bacterium Ktedonobacter racemifer type strain (SOSP1-21).</title>
        <authorList>
            <person name="Chang Y.J."/>
            <person name="Land M."/>
            <person name="Hauser L."/>
            <person name="Chertkov O."/>
            <person name="Del Rio T.G."/>
            <person name="Nolan M."/>
            <person name="Copeland A."/>
            <person name="Tice H."/>
            <person name="Cheng J.F."/>
            <person name="Lucas S."/>
            <person name="Han C."/>
            <person name="Goodwin L."/>
            <person name="Pitluck S."/>
            <person name="Ivanova N."/>
            <person name="Ovchinikova G."/>
            <person name="Pati A."/>
            <person name="Chen A."/>
            <person name="Palaniappan K."/>
            <person name="Mavromatis K."/>
            <person name="Liolios K."/>
            <person name="Brettin T."/>
            <person name="Fiebig A."/>
            <person name="Rohde M."/>
            <person name="Abt B."/>
            <person name="Goker M."/>
            <person name="Detter J.C."/>
            <person name="Woyke T."/>
            <person name="Bristow J."/>
            <person name="Eisen J.A."/>
            <person name="Markowitz V."/>
            <person name="Hugenholtz P."/>
            <person name="Kyrpides N.C."/>
            <person name="Klenk H.P."/>
            <person name="Lapidus A."/>
        </authorList>
    </citation>
    <scope>NUCLEOTIDE SEQUENCE [LARGE SCALE GENOMIC DNA]</scope>
    <source>
        <strain evidence="4">DSM 44963</strain>
    </source>
</reference>
<dbReference type="SUPFAM" id="SSF53850">
    <property type="entry name" value="Periplasmic binding protein-like II"/>
    <property type="match status" value="1"/>
</dbReference>
<keyword evidence="4" id="KW-1185">Reference proteome</keyword>
<dbReference type="Pfam" id="PF00497">
    <property type="entry name" value="SBP_bac_3"/>
    <property type="match status" value="1"/>
</dbReference>